<proteinExistence type="predicted"/>
<protein>
    <submittedName>
        <fullName evidence="1">Uncharacterized protein</fullName>
    </submittedName>
</protein>
<evidence type="ECO:0000313" key="2">
    <source>
        <dbReference type="Proteomes" id="UP000640725"/>
    </source>
</evidence>
<gene>
    <name evidence="1" type="ORF">IQ236_12630</name>
</gene>
<reference evidence="1 2" key="1">
    <citation type="submission" date="2020-10" db="EMBL/GenBank/DDBJ databases">
        <authorList>
            <person name="Castelo-Branco R."/>
            <person name="Eusebio N."/>
            <person name="Adriana R."/>
            <person name="Vieira A."/>
            <person name="Brugerolle De Fraissinette N."/>
            <person name="Rezende De Castro R."/>
            <person name="Schneider M.P."/>
            <person name="Vasconcelos V."/>
            <person name="Leao P.N."/>
        </authorList>
    </citation>
    <scope>NUCLEOTIDE SEQUENCE [LARGE SCALE GENOMIC DNA]</scope>
    <source>
        <strain evidence="1 2">LEGE 06226</strain>
    </source>
</reference>
<sequence>MAIASVNAQAKLTEQSKVSIYGIGPVSVGMTIAETSSAAGTPLIKTTSHGARLGCFYYEPQGGPEGVSFMAINGRIARVDVSNERITTVSGAKIGDTLDRIYSLYPGQIQITDITSGGRVRYFAFVPTSVEDKNYRLLFGMIQGSVRFFIAGQLPEVEYPEECL</sequence>
<accession>A0ABR9UC61</accession>
<evidence type="ECO:0000313" key="1">
    <source>
        <dbReference type="EMBL" id="MBE9144062.1"/>
    </source>
</evidence>
<name>A0ABR9UC61_9CYAN</name>
<dbReference type="EMBL" id="JADEWU010000025">
    <property type="protein sequence ID" value="MBE9144062.1"/>
    <property type="molecule type" value="Genomic_DNA"/>
</dbReference>
<organism evidence="1 2">
    <name type="scientific">Planktothrix mougeotii LEGE 06226</name>
    <dbReference type="NCBI Taxonomy" id="1828728"/>
    <lineage>
        <taxon>Bacteria</taxon>
        <taxon>Bacillati</taxon>
        <taxon>Cyanobacteriota</taxon>
        <taxon>Cyanophyceae</taxon>
        <taxon>Oscillatoriophycideae</taxon>
        <taxon>Oscillatoriales</taxon>
        <taxon>Microcoleaceae</taxon>
        <taxon>Planktothrix</taxon>
    </lineage>
</organism>
<comment type="caution">
    <text evidence="1">The sequence shown here is derived from an EMBL/GenBank/DDBJ whole genome shotgun (WGS) entry which is preliminary data.</text>
</comment>
<dbReference type="Proteomes" id="UP000640725">
    <property type="component" value="Unassembled WGS sequence"/>
</dbReference>
<keyword evidence="2" id="KW-1185">Reference proteome</keyword>